<gene>
    <name evidence="3" type="ORF">DA73_0217460</name>
    <name evidence="2" type="ORF">DA73_0400013210</name>
</gene>
<dbReference type="PANTHER" id="PTHR48090:SF6">
    <property type="entry name" value="SLR5056 PROTEIN"/>
    <property type="match status" value="1"/>
</dbReference>
<accession>A0A0C1R3I3</accession>
<dbReference type="Pfam" id="PF13641">
    <property type="entry name" value="Glyco_tranf_2_3"/>
    <property type="match status" value="1"/>
</dbReference>
<sequence>MSVSQILAFCTDAVLLLGASSVALVCLFFLLECTAALFPTASFNFKESWHNTKVAVLVPAHNEELTIGKTLEKLTPVLKKQDRLIVIADNCTDATAEIARAAGATVIERHDSSLRGKGYALDRGLRFIESEPPDVVVLMDADCIAHLGAVEKLSQYAIATGRPVQGIYLMKRDRNSTSSRDLVSQFSNVVRNLVRARGGAFLGIPCLLNGTGMAFPWSVIRSVNLASGHIVEDMKLGLDLTIAGHKPIFCSEAMVTGYWPSQVQAAKTQRTRWEHGHLQMIQAYLPLLLKEAVKQGRFDLVMSALDLCIPPLSLLAIVLLAVMTGSLLGAVLGASWIPFAIAATAGLSFFSGILVAWAKFASQDVPLGQLLTIPLYVLWKIPVYFKFLVKPQDTWIRTERDVT</sequence>
<feature type="transmembrane region" description="Helical" evidence="1">
    <location>
        <begin position="339"/>
        <end position="358"/>
    </location>
</feature>
<evidence type="ECO:0000256" key="1">
    <source>
        <dbReference type="SAM" id="Phobius"/>
    </source>
</evidence>
<dbReference type="STRING" id="1479485.DA73_0217460"/>
<dbReference type="EMBL" id="JHEG02000048">
    <property type="protein sequence ID" value="KIE10358.1"/>
    <property type="molecule type" value="Genomic_DNA"/>
</dbReference>
<dbReference type="OrthoDB" id="9797391at2"/>
<dbReference type="InterPro" id="IPR050256">
    <property type="entry name" value="Glycosyltransferase_2"/>
</dbReference>
<reference evidence="2" key="2">
    <citation type="submission" date="2019-11" db="EMBL/GenBank/DDBJ databases">
        <title>Improved Assembly of Tolypothrix boutellei genome.</title>
        <authorList>
            <person name="Sarangi A.N."/>
            <person name="Mukherjee M."/>
            <person name="Ghosh S."/>
            <person name="Singh D."/>
            <person name="Das A."/>
            <person name="Kant S."/>
            <person name="Prusty A."/>
            <person name="Tripathy S."/>
        </authorList>
    </citation>
    <scope>NUCLEOTIDE SEQUENCE</scope>
    <source>
        <strain evidence="2">VB521301</strain>
    </source>
</reference>
<reference evidence="3" key="1">
    <citation type="journal article" date="2015" name="Genome Announc.">
        <title>Draft Genome Sequence of Tolypothrix boutellei Strain VB521301.</title>
        <authorList>
            <person name="Chandrababunaidu M.M."/>
            <person name="Singh D."/>
            <person name="Sen D."/>
            <person name="Bhan S."/>
            <person name="Das S."/>
            <person name="Gupta A."/>
            <person name="Adhikary S.P."/>
            <person name="Tripathy S."/>
        </authorList>
    </citation>
    <scope>NUCLEOTIDE SEQUENCE</scope>
    <source>
        <strain evidence="3">VB521301</strain>
    </source>
</reference>
<keyword evidence="1" id="KW-1133">Transmembrane helix</keyword>
<dbReference type="EMBL" id="JHEG04000001">
    <property type="protein sequence ID" value="KAF3886329.1"/>
    <property type="molecule type" value="Genomic_DNA"/>
</dbReference>
<proteinExistence type="predicted"/>
<keyword evidence="3" id="KW-0808">Transferase</keyword>
<keyword evidence="1" id="KW-0812">Transmembrane</keyword>
<protein>
    <submittedName>
        <fullName evidence="3">Glycosyl transferase</fullName>
    </submittedName>
    <submittedName>
        <fullName evidence="2">Glycosyltransferase</fullName>
    </submittedName>
</protein>
<evidence type="ECO:0000313" key="3">
    <source>
        <dbReference type="EMBL" id="KIE10358.1"/>
    </source>
</evidence>
<dbReference type="PANTHER" id="PTHR48090">
    <property type="entry name" value="UNDECAPRENYL-PHOSPHATE 4-DEOXY-4-FORMAMIDO-L-ARABINOSE TRANSFERASE-RELATED"/>
    <property type="match status" value="1"/>
</dbReference>
<dbReference type="Gene3D" id="3.90.550.10">
    <property type="entry name" value="Spore Coat Polysaccharide Biosynthesis Protein SpsA, Chain A"/>
    <property type="match status" value="1"/>
</dbReference>
<dbReference type="SUPFAM" id="SSF53448">
    <property type="entry name" value="Nucleotide-diphospho-sugar transferases"/>
    <property type="match status" value="1"/>
</dbReference>
<evidence type="ECO:0000313" key="2">
    <source>
        <dbReference type="EMBL" id="KAF3886329.1"/>
    </source>
</evidence>
<organism evidence="3">
    <name type="scientific">Tolypothrix bouteillei VB521301</name>
    <dbReference type="NCBI Taxonomy" id="1479485"/>
    <lineage>
        <taxon>Bacteria</taxon>
        <taxon>Bacillati</taxon>
        <taxon>Cyanobacteriota</taxon>
        <taxon>Cyanophyceae</taxon>
        <taxon>Nostocales</taxon>
        <taxon>Tolypothrichaceae</taxon>
        <taxon>Tolypothrix</taxon>
    </lineage>
</organism>
<comment type="caution">
    <text evidence="3">The sequence shown here is derived from an EMBL/GenBank/DDBJ whole genome shotgun (WGS) entry which is preliminary data.</text>
</comment>
<dbReference type="Proteomes" id="UP000029738">
    <property type="component" value="Unassembled WGS sequence"/>
</dbReference>
<feature type="transmembrane region" description="Helical" evidence="1">
    <location>
        <begin position="312"/>
        <end position="332"/>
    </location>
</feature>
<evidence type="ECO:0000313" key="4">
    <source>
        <dbReference type="Proteomes" id="UP000029738"/>
    </source>
</evidence>
<name>A0A0C1R3I3_9CYAN</name>
<feature type="transmembrane region" description="Helical" evidence="1">
    <location>
        <begin position="370"/>
        <end position="389"/>
    </location>
</feature>
<keyword evidence="1" id="KW-0472">Membrane</keyword>
<dbReference type="CDD" id="cd06438">
    <property type="entry name" value="EpsO_like"/>
    <property type="match status" value="1"/>
</dbReference>
<dbReference type="InterPro" id="IPR029044">
    <property type="entry name" value="Nucleotide-diphossugar_trans"/>
</dbReference>
<keyword evidence="4" id="KW-1185">Reference proteome</keyword>
<dbReference type="GO" id="GO:0016740">
    <property type="term" value="F:transferase activity"/>
    <property type="evidence" value="ECO:0007669"/>
    <property type="project" value="UniProtKB-KW"/>
</dbReference>
<dbReference type="RefSeq" id="WP_038079545.1">
    <property type="nucleotide sequence ID" value="NZ_JHEG04000001.1"/>
</dbReference>
<dbReference type="AlphaFoldDB" id="A0A0C1R3I3"/>